<evidence type="ECO:0000313" key="3">
    <source>
        <dbReference type="EMBL" id="CAH0396209.1"/>
    </source>
</evidence>
<evidence type="ECO:0000256" key="1">
    <source>
        <dbReference type="SAM" id="Coils"/>
    </source>
</evidence>
<dbReference type="AlphaFoldDB" id="A0A9P0F8A4"/>
<dbReference type="Proteomes" id="UP001152759">
    <property type="component" value="Chromosome 9"/>
</dbReference>
<evidence type="ECO:0000256" key="2">
    <source>
        <dbReference type="SAM" id="SignalP"/>
    </source>
</evidence>
<keyword evidence="4" id="KW-1185">Reference proteome</keyword>
<dbReference type="EMBL" id="OU963870">
    <property type="protein sequence ID" value="CAH0396209.1"/>
    <property type="molecule type" value="Genomic_DNA"/>
</dbReference>
<feature type="coiled-coil region" evidence="1">
    <location>
        <begin position="47"/>
        <end position="74"/>
    </location>
</feature>
<reference evidence="3" key="1">
    <citation type="submission" date="2021-12" db="EMBL/GenBank/DDBJ databases">
        <authorList>
            <person name="King R."/>
        </authorList>
    </citation>
    <scope>NUCLEOTIDE SEQUENCE</scope>
</reference>
<proteinExistence type="predicted"/>
<sequence>MLVLFTLFFIYNCKCTKSMTAALGCSIALIFISIEASPTPVPQSKSYDELLDTLRALETNRKSLLKKAVEEAANQKCNGTSKFLEIIEIADEVLVSIRDYFEAGKLMLDLNKGKLSIYQPDVIAPTPTTLHVKNYDELLESLRVLETDRKALIRGVIEKVENSKSNLTSIFLKIAEETDDLLVKIRNYFDAGKLLFDVEKGKSKPAGDFYPRTQILQIGDYLQNKMIQVAANLKTLEAQMEDLATNEVAMMRPVINILNKSDQALIPITRKFVNEMGLTDT</sequence>
<feature type="chain" id="PRO_5040184956" evidence="2">
    <location>
        <begin position="16"/>
        <end position="281"/>
    </location>
</feature>
<feature type="signal peptide" evidence="2">
    <location>
        <begin position="1"/>
        <end position="15"/>
    </location>
</feature>
<evidence type="ECO:0000313" key="4">
    <source>
        <dbReference type="Proteomes" id="UP001152759"/>
    </source>
</evidence>
<keyword evidence="1" id="KW-0175">Coiled coil</keyword>
<protein>
    <submittedName>
        <fullName evidence="3">Uncharacterized protein</fullName>
    </submittedName>
</protein>
<accession>A0A9P0F8A4</accession>
<organism evidence="3 4">
    <name type="scientific">Bemisia tabaci</name>
    <name type="common">Sweetpotato whitefly</name>
    <name type="synonym">Aleurodes tabaci</name>
    <dbReference type="NCBI Taxonomy" id="7038"/>
    <lineage>
        <taxon>Eukaryota</taxon>
        <taxon>Metazoa</taxon>
        <taxon>Ecdysozoa</taxon>
        <taxon>Arthropoda</taxon>
        <taxon>Hexapoda</taxon>
        <taxon>Insecta</taxon>
        <taxon>Pterygota</taxon>
        <taxon>Neoptera</taxon>
        <taxon>Paraneoptera</taxon>
        <taxon>Hemiptera</taxon>
        <taxon>Sternorrhyncha</taxon>
        <taxon>Aleyrodoidea</taxon>
        <taxon>Aleyrodidae</taxon>
        <taxon>Aleyrodinae</taxon>
        <taxon>Bemisia</taxon>
    </lineage>
</organism>
<keyword evidence="2" id="KW-0732">Signal</keyword>
<name>A0A9P0F8A4_BEMTA</name>
<gene>
    <name evidence="3" type="ORF">BEMITA_LOCUS14300</name>
</gene>